<evidence type="ECO:0000256" key="2">
    <source>
        <dbReference type="ARBA" id="ARBA00005982"/>
    </source>
</evidence>
<evidence type="ECO:0000256" key="5">
    <source>
        <dbReference type="ARBA" id="ARBA00022856"/>
    </source>
</evidence>
<protein>
    <recommendedName>
        <fullName evidence="9">Oligopeptide transporter 1</fullName>
    </recommendedName>
</protein>
<sequence>MSEDQDINDNQEITQTDQEDLTKKLPYPKSVFFIVSNEFCERFSYYGMRTILILYLRNILLFSEPDSKIIYHAFTMFVYFFPVFGAIISDSWLGKFKTIFYMSIVYAAGSILLAVSAGPDWIPQLAFSMLGLMLIALGTGGIKPCVAAFGGDQFVLPQQDVQLASFFSLFYFSINAGSLISTFLTPILRSEHCYGQESCFSLAFGIPGVLMVTSLVIFGLGKPLYKVAKPEGNVVVQVSKCIGHAIKQKMNRNKSDKQKDHWLDYAAGKYDEELINNIKATLKVLVIYLPLPVFWALYDQQGSGWTFMAVRMDGDIGFATILPDQMQVVNPFLILSFIPLFSYCVYPLLAKCNLLKTPLQKMCCGGLLAALAFGVSACISLWLESTYPVLPTSGNIQLRVYNPTNCDVAISSTGELNFNAKLGANAYLHQSDIQYSGDGLISFSLASETPDCSKLKDLQMNITTGFAYGIFIGTDESVPYKDDIEKTDDGNPVVRTLSSKEVKYSGDSTILVEAGNITQRTFDIGTYKIEGTNGEYKFKLGGKYVVMVNGATTSSIIVTEPNSVHILWLIPQYVIITAAEIMFSITGLEFSYSQAPSSMKSVLQACWLLTTAFGNLIIVIIESGKIFEKQSYDFFLYTALMVLDMVVFVWLATRYVYVENVESDSEDTELPSRNSHSSSIKEKDGIENPTYAE</sequence>
<dbReference type="Proteomes" id="UP001154078">
    <property type="component" value="Chromosome 1"/>
</dbReference>
<dbReference type="FunFam" id="1.20.1250.20:FF:000379">
    <property type="entry name" value="Uncharacterized protein, isoform A"/>
    <property type="match status" value="1"/>
</dbReference>
<dbReference type="OrthoDB" id="8904098at2759"/>
<evidence type="ECO:0000256" key="1">
    <source>
        <dbReference type="ARBA" id="ARBA00004141"/>
    </source>
</evidence>
<evidence type="ECO:0000256" key="7">
    <source>
        <dbReference type="ARBA" id="ARBA00022989"/>
    </source>
</evidence>
<feature type="transmembrane region" description="Helical" evidence="12">
    <location>
        <begin position="163"/>
        <end position="188"/>
    </location>
</feature>
<organism evidence="13 14">
    <name type="scientific">Brassicogethes aeneus</name>
    <name type="common">Rape pollen beetle</name>
    <name type="synonym">Meligethes aeneus</name>
    <dbReference type="NCBI Taxonomy" id="1431903"/>
    <lineage>
        <taxon>Eukaryota</taxon>
        <taxon>Metazoa</taxon>
        <taxon>Ecdysozoa</taxon>
        <taxon>Arthropoda</taxon>
        <taxon>Hexapoda</taxon>
        <taxon>Insecta</taxon>
        <taxon>Pterygota</taxon>
        <taxon>Neoptera</taxon>
        <taxon>Endopterygota</taxon>
        <taxon>Coleoptera</taxon>
        <taxon>Polyphaga</taxon>
        <taxon>Cucujiformia</taxon>
        <taxon>Nitidulidae</taxon>
        <taxon>Meligethinae</taxon>
        <taxon>Brassicogethes</taxon>
    </lineage>
</organism>
<evidence type="ECO:0000313" key="13">
    <source>
        <dbReference type="EMBL" id="CAH0548091.1"/>
    </source>
</evidence>
<name>A0A9P0AVK8_BRAAE</name>
<comment type="subcellular location">
    <subcellularLocation>
        <location evidence="1 10">Membrane</location>
        <topology evidence="1 10">Multi-pass membrane protein</topology>
    </subcellularLocation>
</comment>
<feature type="transmembrane region" description="Helical" evidence="12">
    <location>
        <begin position="634"/>
        <end position="653"/>
    </location>
</feature>
<keyword evidence="8 12" id="KW-0472">Membrane</keyword>
<evidence type="ECO:0000256" key="4">
    <source>
        <dbReference type="ARBA" id="ARBA00022692"/>
    </source>
</evidence>
<feature type="region of interest" description="Disordered" evidence="11">
    <location>
        <begin position="664"/>
        <end position="693"/>
    </location>
</feature>
<dbReference type="GO" id="GO:0006857">
    <property type="term" value="P:oligopeptide transport"/>
    <property type="evidence" value="ECO:0007669"/>
    <property type="project" value="InterPro"/>
</dbReference>
<comment type="similarity">
    <text evidence="2 10">Belongs to the major facilitator superfamily. Proton-dependent oligopeptide transporter (POT/PTR) (TC 2.A.17) family.</text>
</comment>
<dbReference type="Pfam" id="PF00854">
    <property type="entry name" value="PTR2"/>
    <property type="match status" value="2"/>
</dbReference>
<evidence type="ECO:0000256" key="10">
    <source>
        <dbReference type="RuleBase" id="RU003755"/>
    </source>
</evidence>
<feature type="transmembrane region" description="Helical" evidence="12">
    <location>
        <begin position="69"/>
        <end position="87"/>
    </location>
</feature>
<keyword evidence="3 10" id="KW-0813">Transport</keyword>
<dbReference type="GO" id="GO:0015031">
    <property type="term" value="P:protein transport"/>
    <property type="evidence" value="ECO:0007669"/>
    <property type="project" value="UniProtKB-KW"/>
</dbReference>
<accession>A0A9P0AVK8</accession>
<evidence type="ECO:0000313" key="14">
    <source>
        <dbReference type="Proteomes" id="UP001154078"/>
    </source>
</evidence>
<feature type="transmembrane region" description="Helical" evidence="12">
    <location>
        <begin position="125"/>
        <end position="151"/>
    </location>
</feature>
<dbReference type="InterPro" id="IPR036259">
    <property type="entry name" value="MFS_trans_sf"/>
</dbReference>
<dbReference type="AlphaFoldDB" id="A0A9P0AVK8"/>
<feature type="transmembrane region" description="Helical" evidence="12">
    <location>
        <begin position="566"/>
        <end position="590"/>
    </location>
</feature>
<dbReference type="Gene3D" id="1.20.1250.20">
    <property type="entry name" value="MFS general substrate transporter like domains"/>
    <property type="match status" value="2"/>
</dbReference>
<dbReference type="InterPro" id="IPR000109">
    <property type="entry name" value="POT_fam"/>
</dbReference>
<proteinExistence type="inferred from homology"/>
<feature type="transmembrane region" description="Helical" evidence="12">
    <location>
        <begin position="602"/>
        <end position="622"/>
    </location>
</feature>
<keyword evidence="5" id="KW-0571">Peptide transport</keyword>
<keyword evidence="4 10" id="KW-0812">Transmembrane</keyword>
<dbReference type="EMBL" id="OV121132">
    <property type="protein sequence ID" value="CAH0548091.1"/>
    <property type="molecule type" value="Genomic_DNA"/>
</dbReference>
<dbReference type="GO" id="GO:0022857">
    <property type="term" value="F:transmembrane transporter activity"/>
    <property type="evidence" value="ECO:0007669"/>
    <property type="project" value="InterPro"/>
</dbReference>
<dbReference type="PANTHER" id="PTHR11654">
    <property type="entry name" value="OLIGOPEPTIDE TRANSPORTER-RELATED"/>
    <property type="match status" value="1"/>
</dbReference>
<dbReference type="FunFam" id="1.20.1250.20:FF:000049">
    <property type="entry name" value="Solute carrier family 15 member 2"/>
    <property type="match status" value="1"/>
</dbReference>
<dbReference type="PROSITE" id="PS01023">
    <property type="entry name" value="PTR2_2"/>
    <property type="match status" value="1"/>
</dbReference>
<feature type="transmembrane region" description="Helical" evidence="12">
    <location>
        <begin position="99"/>
        <end position="119"/>
    </location>
</feature>
<feature type="transmembrane region" description="Helical" evidence="12">
    <location>
        <begin position="332"/>
        <end position="350"/>
    </location>
</feature>
<dbReference type="PROSITE" id="PS01022">
    <property type="entry name" value="PTR2_1"/>
    <property type="match status" value="1"/>
</dbReference>
<evidence type="ECO:0000256" key="9">
    <source>
        <dbReference type="ARBA" id="ARBA00078114"/>
    </source>
</evidence>
<dbReference type="InterPro" id="IPR018456">
    <property type="entry name" value="PTR2_symporter_CS"/>
</dbReference>
<feature type="transmembrane region" description="Helical" evidence="12">
    <location>
        <begin position="362"/>
        <end position="383"/>
    </location>
</feature>
<evidence type="ECO:0000256" key="3">
    <source>
        <dbReference type="ARBA" id="ARBA00022448"/>
    </source>
</evidence>
<keyword evidence="7 12" id="KW-1133">Transmembrane helix</keyword>
<reference evidence="13" key="1">
    <citation type="submission" date="2021-12" db="EMBL/GenBank/DDBJ databases">
        <authorList>
            <person name="King R."/>
        </authorList>
    </citation>
    <scope>NUCLEOTIDE SEQUENCE</scope>
</reference>
<evidence type="ECO:0000256" key="11">
    <source>
        <dbReference type="SAM" id="MobiDB-lite"/>
    </source>
</evidence>
<evidence type="ECO:0000256" key="6">
    <source>
        <dbReference type="ARBA" id="ARBA00022927"/>
    </source>
</evidence>
<keyword evidence="14" id="KW-1185">Reference proteome</keyword>
<keyword evidence="6" id="KW-0653">Protein transport</keyword>
<gene>
    <name evidence="13" type="ORF">MELIAE_LOCUS1928</name>
</gene>
<dbReference type="GO" id="GO:0016020">
    <property type="term" value="C:membrane"/>
    <property type="evidence" value="ECO:0007669"/>
    <property type="project" value="UniProtKB-SubCell"/>
</dbReference>
<evidence type="ECO:0000256" key="8">
    <source>
        <dbReference type="ARBA" id="ARBA00023136"/>
    </source>
</evidence>
<evidence type="ECO:0000256" key="12">
    <source>
        <dbReference type="SAM" id="Phobius"/>
    </source>
</evidence>
<dbReference type="SUPFAM" id="SSF103473">
    <property type="entry name" value="MFS general substrate transporter"/>
    <property type="match status" value="1"/>
</dbReference>
<dbReference type="CDD" id="cd17347">
    <property type="entry name" value="MFS_SLC15A1_2_like"/>
    <property type="match status" value="1"/>
</dbReference>
<feature type="transmembrane region" description="Helical" evidence="12">
    <location>
        <begin position="200"/>
        <end position="220"/>
    </location>
</feature>